<reference evidence="1" key="1">
    <citation type="journal article" date="2021" name="New Phytol.">
        <title>Evolutionary innovations through gain and loss of genes in the ectomycorrhizal Boletales.</title>
        <authorList>
            <person name="Wu G."/>
            <person name="Miyauchi S."/>
            <person name="Morin E."/>
            <person name="Kuo A."/>
            <person name="Drula E."/>
            <person name="Varga T."/>
            <person name="Kohler A."/>
            <person name="Feng B."/>
            <person name="Cao Y."/>
            <person name="Lipzen A."/>
            <person name="Daum C."/>
            <person name="Hundley H."/>
            <person name="Pangilinan J."/>
            <person name="Johnson J."/>
            <person name="Barry K."/>
            <person name="LaButti K."/>
            <person name="Ng V."/>
            <person name="Ahrendt S."/>
            <person name="Min B."/>
            <person name="Choi I.G."/>
            <person name="Park H."/>
            <person name="Plett J.M."/>
            <person name="Magnuson J."/>
            <person name="Spatafora J.W."/>
            <person name="Nagy L.G."/>
            <person name="Henrissat B."/>
            <person name="Grigoriev I.V."/>
            <person name="Yang Z.L."/>
            <person name="Xu J."/>
            <person name="Martin F.M."/>
        </authorList>
    </citation>
    <scope>NUCLEOTIDE SEQUENCE</scope>
    <source>
        <strain evidence="1">KUC20120723A-06</strain>
    </source>
</reference>
<organism evidence="1 2">
    <name type="scientific">Leucogyrophana mollusca</name>
    <dbReference type="NCBI Taxonomy" id="85980"/>
    <lineage>
        <taxon>Eukaryota</taxon>
        <taxon>Fungi</taxon>
        <taxon>Dikarya</taxon>
        <taxon>Basidiomycota</taxon>
        <taxon>Agaricomycotina</taxon>
        <taxon>Agaricomycetes</taxon>
        <taxon>Agaricomycetidae</taxon>
        <taxon>Boletales</taxon>
        <taxon>Boletales incertae sedis</taxon>
        <taxon>Leucogyrophana</taxon>
    </lineage>
</organism>
<comment type="caution">
    <text evidence="1">The sequence shown here is derived from an EMBL/GenBank/DDBJ whole genome shotgun (WGS) entry which is preliminary data.</text>
</comment>
<evidence type="ECO:0000313" key="2">
    <source>
        <dbReference type="Proteomes" id="UP000790709"/>
    </source>
</evidence>
<proteinExistence type="predicted"/>
<dbReference type="Proteomes" id="UP000790709">
    <property type="component" value="Unassembled WGS sequence"/>
</dbReference>
<dbReference type="EMBL" id="MU266537">
    <property type="protein sequence ID" value="KAH7921211.1"/>
    <property type="molecule type" value="Genomic_DNA"/>
</dbReference>
<gene>
    <name evidence="1" type="ORF">BV22DRAFT_1019820</name>
</gene>
<name>A0ACB8B7P0_9AGAM</name>
<protein>
    <submittedName>
        <fullName evidence="1">Uncharacterized protein</fullName>
    </submittedName>
</protein>
<keyword evidence="2" id="KW-1185">Reference proteome</keyword>
<sequence>MPDCLSRIYILLCFLGAGLLQSWAQQNVVLQSNSPDIVYSPALCNTSAIDTGCVSAWQLVNDVPGTTVVATNGPISQTDYTIPQLFLSFRGSALYLRTSPFSNASVNFSLTASPSELTITREVNTSIENIFAVDIPETQTTTLGITYLPGVSSARFDIEFITLTVANSR</sequence>
<evidence type="ECO:0000313" key="1">
    <source>
        <dbReference type="EMBL" id="KAH7921211.1"/>
    </source>
</evidence>
<accession>A0ACB8B7P0</accession>